<organism evidence="1 2">
    <name type="scientific">Streptomyces albidoflavus</name>
    <dbReference type="NCBI Taxonomy" id="1886"/>
    <lineage>
        <taxon>Bacteria</taxon>
        <taxon>Bacillati</taxon>
        <taxon>Actinomycetota</taxon>
        <taxon>Actinomycetes</taxon>
        <taxon>Kitasatosporales</taxon>
        <taxon>Streptomycetaceae</taxon>
        <taxon>Streptomyces</taxon>
        <taxon>Streptomyces albidoflavus group</taxon>
    </lineage>
</organism>
<dbReference type="EMBL" id="PKLL01000023">
    <property type="protein sequence ID" value="RZE20806.1"/>
    <property type="molecule type" value="Genomic_DNA"/>
</dbReference>
<reference evidence="1 2" key="1">
    <citation type="submission" date="2017-12" db="EMBL/GenBank/DDBJ databases">
        <title>Population genomics insights into the ecological differentiation and adaptive evolution in streptomycetes.</title>
        <authorList>
            <person name="Li Y."/>
            <person name="Huang Y."/>
        </authorList>
    </citation>
    <scope>NUCLEOTIDE SEQUENCE [LARGE SCALE GENOMIC DNA]</scope>
    <source>
        <strain evidence="1 2">NBRC 100770</strain>
    </source>
</reference>
<dbReference type="AlphaFoldDB" id="A0A8G2DZM9"/>
<proteinExistence type="predicted"/>
<evidence type="ECO:0000313" key="2">
    <source>
        <dbReference type="Proteomes" id="UP000292693"/>
    </source>
</evidence>
<evidence type="ECO:0000313" key="1">
    <source>
        <dbReference type="EMBL" id="RZE20806.1"/>
    </source>
</evidence>
<name>A0A8G2DZM9_9ACTN</name>
<accession>A0A8G2DZM9</accession>
<gene>
    <name evidence="1" type="ORF">C0Q92_19150</name>
</gene>
<dbReference type="Proteomes" id="UP000292693">
    <property type="component" value="Unassembled WGS sequence"/>
</dbReference>
<protein>
    <submittedName>
        <fullName evidence="1">Uncharacterized protein</fullName>
    </submittedName>
</protein>
<sequence length="126" mass="13239">MRHPGMRGFPWRGGALGAGCADWGAGWPGGGAVTPFGGCLRRGVGFGRTGCDEDGASLGAVRVARVVGALSAGGMSDPIETWTDRLRDTAPGLEENRARSFVHDLYTAAQNDLGEEEAEADFEREE</sequence>
<comment type="caution">
    <text evidence="1">The sequence shown here is derived from an EMBL/GenBank/DDBJ whole genome shotgun (WGS) entry which is preliminary data.</text>
</comment>